<protein>
    <submittedName>
        <fullName evidence="1">Uncharacterized protein</fullName>
    </submittedName>
</protein>
<gene>
    <name evidence="1" type="primary">48</name>
    <name evidence="1" type="ORF">SEA_EVILGENIUS_48</name>
</gene>
<keyword evidence="2" id="KW-1185">Reference proteome</keyword>
<evidence type="ECO:0000313" key="1">
    <source>
        <dbReference type="EMBL" id="AMW64125.1"/>
    </source>
</evidence>
<organism evidence="1 2">
    <name type="scientific">Mycobacterium phage EvilGenius</name>
    <dbReference type="NCBI Taxonomy" id="1821723"/>
    <lineage>
        <taxon>Viruses</taxon>
        <taxon>Duplodnaviria</taxon>
        <taxon>Heunggongvirae</taxon>
        <taxon>Uroviricota</taxon>
        <taxon>Caudoviricetes</taxon>
        <taxon>Turbidovirus</taxon>
        <taxon>Turbidovirus evilgenius</taxon>
    </lineage>
</organism>
<dbReference type="GeneID" id="29126184"/>
<dbReference type="KEGG" id="vg:29126184"/>
<name>A0A143FQH3_9CAUD</name>
<accession>A0A143FQH3</accession>
<dbReference type="RefSeq" id="YP_009303982.1">
    <property type="nucleotide sequence ID" value="NC_031263.1"/>
</dbReference>
<dbReference type="Proteomes" id="UP000204422">
    <property type="component" value="Segment"/>
</dbReference>
<proteinExistence type="predicted"/>
<sequence>MLIKDIERYTLPLSRDFAGALPPKEGTTVAELIEGLKRLPPLGIVSTDFGNGDLIVMHYKPDIDSKVDPLLEALKRSLS</sequence>
<reference evidence="1 2" key="1">
    <citation type="submission" date="2016-03" db="EMBL/GenBank/DDBJ databases">
        <authorList>
            <person name="Harris K.B."/>
            <person name="Belisle Haley C.R."/>
            <person name="Gagne E.R."/>
            <person name="Whitaker E."/>
            <person name="Adams J.H."/>
            <person name="Arnold E.O."/>
            <person name="Cookson J.L."/>
            <person name="Gross O.S."/>
            <person name="Hart A.J."/>
            <person name="Martin B.A."/>
            <person name="Pflugradt E.A."/>
            <person name="Pham D.H."/>
            <person name="Theriault M.E."/>
            <person name="Valentino S.M."/>
            <person name="Molloy S.D."/>
            <person name="Hutchison K.W."/>
            <person name="Bowman C.A."/>
            <person name="Russell D.A."/>
            <person name="Pope W.H."/>
            <person name="Jacobs-Sera D."/>
            <person name="Hendrix R.W."/>
            <person name="Hatfull G.F."/>
        </authorList>
    </citation>
    <scope>NUCLEOTIDE SEQUENCE [LARGE SCALE GENOMIC DNA]</scope>
</reference>
<evidence type="ECO:0000313" key="2">
    <source>
        <dbReference type="Proteomes" id="UP000204422"/>
    </source>
</evidence>
<dbReference type="OrthoDB" id="23910at10239"/>
<dbReference type="EMBL" id="KU985093">
    <property type="protein sequence ID" value="AMW64125.1"/>
    <property type="molecule type" value="Genomic_DNA"/>
</dbReference>